<reference evidence="2" key="1">
    <citation type="submission" date="2015-10" db="EMBL/GenBank/DDBJ databases">
        <title>EvidentialGene: Evidence-directed Construction of Complete mRNA Transcriptomes without Genomes.</title>
        <authorList>
            <person name="Gilbert D.G."/>
        </authorList>
    </citation>
    <scope>NUCLEOTIDE SEQUENCE</scope>
</reference>
<sequence length="68" mass="8046">MKKTNDISFHLSDKSGQRDKNTLHLKRSSPLRYCPTYHKTRVYRQLVHCKHTHTTTQNPFYISTTLAN</sequence>
<protein>
    <submittedName>
        <fullName evidence="2">Uncharacterized protein</fullName>
    </submittedName>
</protein>
<organism evidence="2">
    <name type="scientific">Daphnia magna</name>
    <dbReference type="NCBI Taxonomy" id="35525"/>
    <lineage>
        <taxon>Eukaryota</taxon>
        <taxon>Metazoa</taxon>
        <taxon>Ecdysozoa</taxon>
        <taxon>Arthropoda</taxon>
        <taxon>Crustacea</taxon>
        <taxon>Branchiopoda</taxon>
        <taxon>Diplostraca</taxon>
        <taxon>Cladocera</taxon>
        <taxon>Anomopoda</taxon>
        <taxon>Daphniidae</taxon>
        <taxon>Daphnia</taxon>
    </lineage>
</organism>
<proteinExistence type="predicted"/>
<accession>A0A0N8ENC2</accession>
<evidence type="ECO:0000256" key="1">
    <source>
        <dbReference type="SAM" id="MobiDB-lite"/>
    </source>
</evidence>
<dbReference type="AlphaFoldDB" id="A0A0N8ENC2"/>
<feature type="compositionally biased region" description="Basic and acidic residues" evidence="1">
    <location>
        <begin position="11"/>
        <end position="22"/>
    </location>
</feature>
<feature type="region of interest" description="Disordered" evidence="1">
    <location>
        <begin position="1"/>
        <end position="22"/>
    </location>
</feature>
<name>A0A0N8ENC2_9CRUS</name>
<dbReference type="EMBL" id="GDIQ01009892">
    <property type="protein sequence ID" value="JAN84845.1"/>
    <property type="molecule type" value="Transcribed_RNA"/>
</dbReference>
<evidence type="ECO:0000313" key="2">
    <source>
        <dbReference type="EMBL" id="JAN84845.1"/>
    </source>
</evidence>